<comment type="function">
    <text evidence="6 9">Catalyzes cyclization of the linear tetrapyrrole, hydroxymethylbilane, to the macrocyclic uroporphyrinogen III.</text>
</comment>
<evidence type="ECO:0000256" key="2">
    <source>
        <dbReference type="ARBA" id="ARBA00008133"/>
    </source>
</evidence>
<keyword evidence="4 9" id="KW-0456">Lyase</keyword>
<dbReference type="Gene3D" id="3.40.50.10090">
    <property type="match status" value="2"/>
</dbReference>
<dbReference type="EC" id="4.2.1.75" evidence="3 9"/>
<dbReference type="PANTHER" id="PTHR38042:SF1">
    <property type="entry name" value="UROPORPHYRINOGEN-III SYNTHASE, CHLOROPLASTIC"/>
    <property type="match status" value="1"/>
</dbReference>
<evidence type="ECO:0000256" key="1">
    <source>
        <dbReference type="ARBA" id="ARBA00004772"/>
    </source>
</evidence>
<evidence type="ECO:0000256" key="4">
    <source>
        <dbReference type="ARBA" id="ARBA00023239"/>
    </source>
</evidence>
<feature type="domain" description="Tetrapyrrole biosynthesis uroporphyrinogen III synthase" evidence="10">
    <location>
        <begin position="21"/>
        <end position="247"/>
    </location>
</feature>
<evidence type="ECO:0000256" key="7">
    <source>
        <dbReference type="ARBA" id="ARBA00040167"/>
    </source>
</evidence>
<evidence type="ECO:0000313" key="12">
    <source>
        <dbReference type="Proteomes" id="UP001229209"/>
    </source>
</evidence>
<dbReference type="EMBL" id="JAURUO010000008">
    <property type="protein sequence ID" value="MDP9728796.1"/>
    <property type="molecule type" value="Genomic_DNA"/>
</dbReference>
<protein>
    <recommendedName>
        <fullName evidence="7 9">Uroporphyrinogen-III synthase</fullName>
        <ecNumber evidence="3 9">4.2.1.75</ecNumber>
    </recommendedName>
</protein>
<comment type="pathway">
    <text evidence="1 9">Porphyrin-containing compound metabolism; protoporphyrin-IX biosynthesis; coproporphyrinogen-III from 5-aminolevulinate: step 3/4.</text>
</comment>
<name>A0ABT9LXA2_9BACL</name>
<evidence type="ECO:0000259" key="10">
    <source>
        <dbReference type="Pfam" id="PF02602"/>
    </source>
</evidence>
<comment type="catalytic activity">
    <reaction evidence="8 9">
        <text>hydroxymethylbilane = uroporphyrinogen III + H2O</text>
        <dbReference type="Rhea" id="RHEA:18965"/>
        <dbReference type="ChEBI" id="CHEBI:15377"/>
        <dbReference type="ChEBI" id="CHEBI:57308"/>
        <dbReference type="ChEBI" id="CHEBI:57845"/>
        <dbReference type="EC" id="4.2.1.75"/>
    </reaction>
</comment>
<comment type="caution">
    <text evidence="11">The sequence shown here is derived from an EMBL/GenBank/DDBJ whole genome shotgun (WGS) entry which is preliminary data.</text>
</comment>
<dbReference type="PANTHER" id="PTHR38042">
    <property type="entry name" value="UROPORPHYRINOGEN-III SYNTHASE, CHLOROPLASTIC"/>
    <property type="match status" value="1"/>
</dbReference>
<dbReference type="SUPFAM" id="SSF69618">
    <property type="entry name" value="HemD-like"/>
    <property type="match status" value="1"/>
</dbReference>
<evidence type="ECO:0000256" key="3">
    <source>
        <dbReference type="ARBA" id="ARBA00013109"/>
    </source>
</evidence>
<evidence type="ECO:0000256" key="6">
    <source>
        <dbReference type="ARBA" id="ARBA00037589"/>
    </source>
</evidence>
<keyword evidence="12" id="KW-1185">Reference proteome</keyword>
<accession>A0ABT9LXA2</accession>
<dbReference type="CDD" id="cd06578">
    <property type="entry name" value="HemD"/>
    <property type="match status" value="1"/>
</dbReference>
<gene>
    <name evidence="11" type="ORF">J2S04_001747</name>
</gene>
<evidence type="ECO:0000256" key="9">
    <source>
        <dbReference type="RuleBase" id="RU366031"/>
    </source>
</evidence>
<evidence type="ECO:0000313" key="11">
    <source>
        <dbReference type="EMBL" id="MDP9728796.1"/>
    </source>
</evidence>
<comment type="similarity">
    <text evidence="2 9">Belongs to the uroporphyrinogen-III synthase family.</text>
</comment>
<reference evidence="11 12" key="1">
    <citation type="submission" date="2023-07" db="EMBL/GenBank/DDBJ databases">
        <title>Genomic Encyclopedia of Type Strains, Phase IV (KMG-IV): sequencing the most valuable type-strain genomes for metagenomic binning, comparative biology and taxonomic classification.</title>
        <authorList>
            <person name="Goeker M."/>
        </authorList>
    </citation>
    <scope>NUCLEOTIDE SEQUENCE [LARGE SCALE GENOMIC DNA]</scope>
    <source>
        <strain evidence="11 12">DSM 25924</strain>
    </source>
</reference>
<evidence type="ECO:0000256" key="8">
    <source>
        <dbReference type="ARBA" id="ARBA00048617"/>
    </source>
</evidence>
<sequence length="259" mass="28938">MAMLTTERVAVLTRSSPGLEKTARQLVNYGIHSILLPLTQTVSVDDESQNSWIRNESEIQGVCLTSVTAARLFKAWLHKHSALFPSLPACYCIGQTTWKTALDCGLVAYWRENIHTGYQLAEWLDKLTSPSKGIWLYPCARQTAGTLERECERRGIRLAKLVLYETVPRIPNKAELQEIARFHRPVWVFHSPSAVKVYINHVQPLLKQWQMEEIQAVAIGTTTADAIRKTGIQLAAIASEPNDESLVSAIGSVQDLNSS</sequence>
<dbReference type="Pfam" id="PF02602">
    <property type="entry name" value="HEM4"/>
    <property type="match status" value="1"/>
</dbReference>
<keyword evidence="5 9" id="KW-0627">Porphyrin biosynthesis</keyword>
<dbReference type="Proteomes" id="UP001229209">
    <property type="component" value="Unassembled WGS sequence"/>
</dbReference>
<dbReference type="InterPro" id="IPR039793">
    <property type="entry name" value="UROS/Hem4"/>
</dbReference>
<dbReference type="InterPro" id="IPR003754">
    <property type="entry name" value="4pyrrol_synth_uPrphyn_synth"/>
</dbReference>
<dbReference type="InterPro" id="IPR036108">
    <property type="entry name" value="4pyrrol_syn_uPrphyn_synt_sf"/>
</dbReference>
<proteinExistence type="inferred from homology"/>
<evidence type="ECO:0000256" key="5">
    <source>
        <dbReference type="ARBA" id="ARBA00023244"/>
    </source>
</evidence>
<organism evidence="11 12">
    <name type="scientific">Alicyclobacillus tolerans</name>
    <dbReference type="NCBI Taxonomy" id="90970"/>
    <lineage>
        <taxon>Bacteria</taxon>
        <taxon>Bacillati</taxon>
        <taxon>Bacillota</taxon>
        <taxon>Bacilli</taxon>
        <taxon>Bacillales</taxon>
        <taxon>Alicyclobacillaceae</taxon>
        <taxon>Alicyclobacillus</taxon>
    </lineage>
</organism>